<dbReference type="PANTHER" id="PTHR43673:SF2">
    <property type="entry name" value="NITROREDUCTASE"/>
    <property type="match status" value="1"/>
</dbReference>
<dbReference type="PANTHER" id="PTHR43673">
    <property type="entry name" value="NAD(P)H NITROREDUCTASE YDGI-RELATED"/>
    <property type="match status" value="1"/>
</dbReference>
<keyword evidence="5" id="KW-0560">Oxidoreductase</keyword>
<dbReference type="AlphaFoldDB" id="A0A3D5IZ28"/>
<comment type="similarity">
    <text evidence="2">Belongs to the nitroreductase family.</text>
</comment>
<name>A0A3D5IZ28_9FLAO</name>
<organism evidence="7 8">
    <name type="scientific">Zunongwangia profunda</name>
    <dbReference type="NCBI Taxonomy" id="398743"/>
    <lineage>
        <taxon>Bacteria</taxon>
        <taxon>Pseudomonadati</taxon>
        <taxon>Bacteroidota</taxon>
        <taxon>Flavobacteriia</taxon>
        <taxon>Flavobacteriales</taxon>
        <taxon>Flavobacteriaceae</taxon>
        <taxon>Zunongwangia</taxon>
    </lineage>
</organism>
<dbReference type="EMBL" id="DPMF01000096">
    <property type="protein sequence ID" value="HCV80290.1"/>
    <property type="molecule type" value="Genomic_DNA"/>
</dbReference>
<proteinExistence type="inferred from homology"/>
<gene>
    <name evidence="7" type="ORF">DGQ38_04505</name>
</gene>
<dbReference type="Pfam" id="PF00881">
    <property type="entry name" value="Nitroreductase"/>
    <property type="match status" value="1"/>
</dbReference>
<evidence type="ECO:0000313" key="8">
    <source>
        <dbReference type="Proteomes" id="UP000264330"/>
    </source>
</evidence>
<evidence type="ECO:0000313" key="7">
    <source>
        <dbReference type="EMBL" id="HCV80290.1"/>
    </source>
</evidence>
<comment type="caution">
    <text evidence="7">The sequence shown here is derived from an EMBL/GenBank/DDBJ whole genome shotgun (WGS) entry which is preliminary data.</text>
</comment>
<dbReference type="GO" id="GO:0016491">
    <property type="term" value="F:oxidoreductase activity"/>
    <property type="evidence" value="ECO:0007669"/>
    <property type="project" value="UniProtKB-KW"/>
</dbReference>
<comment type="cofactor">
    <cofactor evidence="1">
        <name>FMN</name>
        <dbReference type="ChEBI" id="CHEBI:58210"/>
    </cofactor>
</comment>
<dbReference type="InterPro" id="IPR029479">
    <property type="entry name" value="Nitroreductase"/>
</dbReference>
<accession>A0A3D5IZ28</accession>
<sequence>MKKIKSLIRLLIFIIPKTVIAFKYDLFRWLRFSLRDSDRITKQQRQAKLLLNLHALEKGLSFPDPREGWGYQKAFLLSKYTHKYITDCGIDDLARLSVGVLDAFINDPLTGKSETLIHNVELLKQIGIEKKDLIGGVKFVQKDLINFNFQELYNVASLRSSVRHYSEKDITSQEIENAVKYAQTAPSVCNRQACKIHVFSDNFNDILDVQLGNQGWAHKANKLFVVTADLNFFGSVYERNQPYIDGGMFAMQFVMGMHVQKIATCCKMYIRKPDLDKKFYIVTDIPKNEIPIMLILAGNYSDEIIKVPHSYRFSSTNRTVNH</sequence>
<evidence type="ECO:0000256" key="1">
    <source>
        <dbReference type="ARBA" id="ARBA00001917"/>
    </source>
</evidence>
<dbReference type="SUPFAM" id="SSF55469">
    <property type="entry name" value="FMN-dependent nitroreductase-like"/>
    <property type="match status" value="1"/>
</dbReference>
<dbReference type="Gene3D" id="3.40.109.10">
    <property type="entry name" value="NADH Oxidase"/>
    <property type="match status" value="1"/>
</dbReference>
<dbReference type="Proteomes" id="UP000264330">
    <property type="component" value="Unassembled WGS sequence"/>
</dbReference>
<evidence type="ECO:0000256" key="3">
    <source>
        <dbReference type="ARBA" id="ARBA00022630"/>
    </source>
</evidence>
<evidence type="ECO:0000256" key="4">
    <source>
        <dbReference type="ARBA" id="ARBA00022643"/>
    </source>
</evidence>
<dbReference type="InterPro" id="IPR000415">
    <property type="entry name" value="Nitroreductase-like"/>
</dbReference>
<keyword evidence="4" id="KW-0288">FMN</keyword>
<evidence type="ECO:0000256" key="2">
    <source>
        <dbReference type="ARBA" id="ARBA00007118"/>
    </source>
</evidence>
<dbReference type="RefSeq" id="WP_281682927.1">
    <property type="nucleotide sequence ID" value="NZ_CALFQJ010000221.1"/>
</dbReference>
<protein>
    <recommendedName>
        <fullName evidence="6">Nitroreductase domain-containing protein</fullName>
    </recommendedName>
</protein>
<evidence type="ECO:0000259" key="6">
    <source>
        <dbReference type="Pfam" id="PF00881"/>
    </source>
</evidence>
<keyword evidence="3" id="KW-0285">Flavoprotein</keyword>
<reference evidence="7 8" key="1">
    <citation type="journal article" date="2018" name="Nat. Biotechnol.">
        <title>A standardized bacterial taxonomy based on genome phylogeny substantially revises the tree of life.</title>
        <authorList>
            <person name="Parks D.H."/>
            <person name="Chuvochina M."/>
            <person name="Waite D.W."/>
            <person name="Rinke C."/>
            <person name="Skarshewski A."/>
            <person name="Chaumeil P.A."/>
            <person name="Hugenholtz P."/>
        </authorList>
    </citation>
    <scope>NUCLEOTIDE SEQUENCE [LARGE SCALE GENOMIC DNA]</scope>
    <source>
        <strain evidence="7">UBA9359</strain>
    </source>
</reference>
<evidence type="ECO:0000256" key="5">
    <source>
        <dbReference type="ARBA" id="ARBA00023002"/>
    </source>
</evidence>
<feature type="domain" description="Nitroreductase" evidence="6">
    <location>
        <begin position="159"/>
        <end position="200"/>
    </location>
</feature>